<evidence type="ECO:0000313" key="2">
    <source>
        <dbReference type="Proteomes" id="UP000789525"/>
    </source>
</evidence>
<gene>
    <name evidence="1" type="ORF">ACOLOM_LOCUS2882</name>
</gene>
<comment type="caution">
    <text evidence="1">The sequence shown here is derived from an EMBL/GenBank/DDBJ whole genome shotgun (WGS) entry which is preliminary data.</text>
</comment>
<name>A0ACA9KZR3_9GLOM</name>
<protein>
    <submittedName>
        <fullName evidence="1">17538_t:CDS:1</fullName>
    </submittedName>
</protein>
<evidence type="ECO:0000313" key="1">
    <source>
        <dbReference type="EMBL" id="CAG8502940.1"/>
    </source>
</evidence>
<accession>A0ACA9KZR3</accession>
<dbReference type="Proteomes" id="UP000789525">
    <property type="component" value="Unassembled WGS sequence"/>
</dbReference>
<reference evidence="1" key="1">
    <citation type="submission" date="2021-06" db="EMBL/GenBank/DDBJ databases">
        <authorList>
            <person name="Kallberg Y."/>
            <person name="Tangrot J."/>
            <person name="Rosling A."/>
        </authorList>
    </citation>
    <scope>NUCLEOTIDE SEQUENCE</scope>
    <source>
        <strain evidence="1">CL356</strain>
    </source>
</reference>
<proteinExistence type="predicted"/>
<dbReference type="EMBL" id="CAJVPT010003982">
    <property type="protein sequence ID" value="CAG8502940.1"/>
    <property type="molecule type" value="Genomic_DNA"/>
</dbReference>
<organism evidence="1 2">
    <name type="scientific">Acaulospora colombiana</name>
    <dbReference type="NCBI Taxonomy" id="27376"/>
    <lineage>
        <taxon>Eukaryota</taxon>
        <taxon>Fungi</taxon>
        <taxon>Fungi incertae sedis</taxon>
        <taxon>Mucoromycota</taxon>
        <taxon>Glomeromycotina</taxon>
        <taxon>Glomeromycetes</taxon>
        <taxon>Diversisporales</taxon>
        <taxon>Acaulosporaceae</taxon>
        <taxon>Acaulospora</taxon>
    </lineage>
</organism>
<sequence>MLDINLSLLHPPESVEKPEEAEEIPYQRHSLEALFGRKRLGWVTLPEWLDKAILDIVKGHEKETVRVDTGRIYQSLGSTTGFKERDVPSGKIAVNFMNPIFGPCKTAAKTFKRNLRENPDNRPHILEYGDREAVAYLAGYLPVTYGPIYNVLHELSMRLPDFEPTNVMDFGTGPGTAMWATSEVWGKRVKSYLGIDTSESMLRMAEKLFSSAPYADSLQAHFRRYITYDPRQVRYNLVISAFALGDLPNDNIRESILESLWSRTEDILVLVEKGNPAGFKTITDARKKILRNAERWQAEVMSSPSASTSNEREDGVHVASDSTSSKEGVHVVAPMQAKRVHGVNHEDSKYSYVVLRRGTRPKPATSGSSEKLFDEKSVDANSAKEFIADAFHWSRLIVPPKKRTGHVVMDYCSKTGYIERMIIPKSQGKIEYRDARKAMWGDLFPHQPKKPAERRITGVGDPDEGEKGRIDFSEDDDGDNRKGTHRHRNLMKKKKKILRLTVDNENLCVREL</sequence>
<keyword evidence="2" id="KW-1185">Reference proteome</keyword>